<gene>
    <name evidence="1" type="ORF">V6N11_077264</name>
</gene>
<dbReference type="EMBL" id="JBBPBN010000006">
    <property type="protein sequence ID" value="KAK9035216.1"/>
    <property type="molecule type" value="Genomic_DNA"/>
</dbReference>
<accession>A0ABR2TCK4</accession>
<dbReference type="Proteomes" id="UP001396334">
    <property type="component" value="Unassembled WGS sequence"/>
</dbReference>
<keyword evidence="2" id="KW-1185">Reference proteome</keyword>
<protein>
    <submittedName>
        <fullName evidence="1">Uncharacterized protein</fullName>
    </submittedName>
</protein>
<sequence length="93" mass="10202">MNNHRVKLCLFLPSISTPPDLSQFSNSVGIMFDCSLGGVEFLFLDVMSFSSSVRYGESTAPKLKDAHAKRKEQLWIVVGKIVLPPGKCTTRGA</sequence>
<comment type="caution">
    <text evidence="1">The sequence shown here is derived from an EMBL/GenBank/DDBJ whole genome shotgun (WGS) entry which is preliminary data.</text>
</comment>
<evidence type="ECO:0000313" key="2">
    <source>
        <dbReference type="Proteomes" id="UP001396334"/>
    </source>
</evidence>
<evidence type="ECO:0000313" key="1">
    <source>
        <dbReference type="EMBL" id="KAK9035216.1"/>
    </source>
</evidence>
<name>A0ABR2TCK4_9ROSI</name>
<organism evidence="1 2">
    <name type="scientific">Hibiscus sabdariffa</name>
    <name type="common">roselle</name>
    <dbReference type="NCBI Taxonomy" id="183260"/>
    <lineage>
        <taxon>Eukaryota</taxon>
        <taxon>Viridiplantae</taxon>
        <taxon>Streptophyta</taxon>
        <taxon>Embryophyta</taxon>
        <taxon>Tracheophyta</taxon>
        <taxon>Spermatophyta</taxon>
        <taxon>Magnoliopsida</taxon>
        <taxon>eudicotyledons</taxon>
        <taxon>Gunneridae</taxon>
        <taxon>Pentapetalae</taxon>
        <taxon>rosids</taxon>
        <taxon>malvids</taxon>
        <taxon>Malvales</taxon>
        <taxon>Malvaceae</taxon>
        <taxon>Malvoideae</taxon>
        <taxon>Hibiscus</taxon>
    </lineage>
</organism>
<reference evidence="1 2" key="1">
    <citation type="journal article" date="2024" name="G3 (Bethesda)">
        <title>Genome assembly of Hibiscus sabdariffa L. provides insights into metabolisms of medicinal natural products.</title>
        <authorList>
            <person name="Kim T."/>
        </authorList>
    </citation>
    <scope>NUCLEOTIDE SEQUENCE [LARGE SCALE GENOMIC DNA]</scope>
    <source>
        <strain evidence="1">TK-2024</strain>
        <tissue evidence="1">Old leaves</tissue>
    </source>
</reference>
<proteinExistence type="predicted"/>